<comment type="caution">
    <text evidence="4">The sequence shown here is derived from an EMBL/GenBank/DDBJ whole genome shotgun (WGS) entry which is preliminary data.</text>
</comment>
<dbReference type="Gene3D" id="2.30.30.100">
    <property type="match status" value="1"/>
</dbReference>
<dbReference type="InterPro" id="IPR001163">
    <property type="entry name" value="Sm_dom_euk/arc"/>
</dbReference>
<feature type="transmembrane region" description="Helical" evidence="2">
    <location>
        <begin position="136"/>
        <end position="159"/>
    </location>
</feature>
<accession>A0AAD5Y0K2</accession>
<evidence type="ECO:0000256" key="2">
    <source>
        <dbReference type="SAM" id="Phobius"/>
    </source>
</evidence>
<feature type="transmembrane region" description="Helical" evidence="2">
    <location>
        <begin position="233"/>
        <end position="251"/>
    </location>
</feature>
<feature type="transmembrane region" description="Helical" evidence="2">
    <location>
        <begin position="209"/>
        <end position="226"/>
    </location>
</feature>
<dbReference type="InterPro" id="IPR013099">
    <property type="entry name" value="K_chnl_dom"/>
</dbReference>
<evidence type="ECO:0000313" key="4">
    <source>
        <dbReference type="EMBL" id="KAJ3220851.1"/>
    </source>
</evidence>
<feature type="compositionally biased region" description="Basic residues" evidence="1">
    <location>
        <begin position="657"/>
        <end position="669"/>
    </location>
</feature>
<dbReference type="EMBL" id="JADGJW010000268">
    <property type="protein sequence ID" value="KAJ3220851.1"/>
    <property type="molecule type" value="Genomic_DNA"/>
</dbReference>
<keyword evidence="4" id="KW-0406">Ion transport</keyword>
<dbReference type="SUPFAM" id="SSF81324">
    <property type="entry name" value="Voltage-gated potassium channels"/>
    <property type="match status" value="1"/>
</dbReference>
<dbReference type="InterPro" id="IPR010920">
    <property type="entry name" value="LSM_dom_sf"/>
</dbReference>
<dbReference type="Proteomes" id="UP001211065">
    <property type="component" value="Unassembled WGS sequence"/>
</dbReference>
<dbReference type="InterPro" id="IPR040002">
    <property type="entry name" value="Sm-like_LSM3"/>
</dbReference>
<gene>
    <name evidence="4" type="primary">TOK1</name>
    <name evidence="4" type="ORF">HK099_003942</name>
</gene>
<keyword evidence="4" id="KW-0813">Transport</keyword>
<dbReference type="GO" id="GO:0034220">
    <property type="term" value="P:monoatomic ion transmembrane transport"/>
    <property type="evidence" value="ECO:0007669"/>
    <property type="project" value="UniProtKB-KW"/>
</dbReference>
<evidence type="ECO:0000256" key="1">
    <source>
        <dbReference type="SAM" id="MobiDB-lite"/>
    </source>
</evidence>
<organism evidence="4 5">
    <name type="scientific">Clydaea vesicula</name>
    <dbReference type="NCBI Taxonomy" id="447962"/>
    <lineage>
        <taxon>Eukaryota</taxon>
        <taxon>Fungi</taxon>
        <taxon>Fungi incertae sedis</taxon>
        <taxon>Chytridiomycota</taxon>
        <taxon>Chytridiomycota incertae sedis</taxon>
        <taxon>Chytridiomycetes</taxon>
        <taxon>Lobulomycetales</taxon>
        <taxon>Lobulomycetaceae</taxon>
        <taxon>Clydaea</taxon>
    </lineage>
</organism>
<keyword evidence="4" id="KW-0407">Ion channel</keyword>
<keyword evidence="5" id="KW-1185">Reference proteome</keyword>
<feature type="domain" description="Sm" evidence="3">
    <location>
        <begin position="655"/>
        <end position="729"/>
    </location>
</feature>
<reference evidence="4" key="1">
    <citation type="submission" date="2020-05" db="EMBL/GenBank/DDBJ databases">
        <title>Phylogenomic resolution of chytrid fungi.</title>
        <authorList>
            <person name="Stajich J.E."/>
            <person name="Amses K."/>
            <person name="Simmons R."/>
            <person name="Seto K."/>
            <person name="Myers J."/>
            <person name="Bonds A."/>
            <person name="Quandt C.A."/>
            <person name="Barry K."/>
            <person name="Liu P."/>
            <person name="Grigoriev I."/>
            <person name="Longcore J.E."/>
            <person name="James T.Y."/>
        </authorList>
    </citation>
    <scope>NUCLEOTIDE SEQUENCE</scope>
    <source>
        <strain evidence="4">JEL0476</strain>
    </source>
</reference>
<dbReference type="Pfam" id="PF07885">
    <property type="entry name" value="Ion_trans_2"/>
    <property type="match status" value="1"/>
</dbReference>
<name>A0AAD5Y0K2_9FUNG</name>
<evidence type="ECO:0000259" key="3">
    <source>
        <dbReference type="SMART" id="SM00651"/>
    </source>
</evidence>
<evidence type="ECO:0000313" key="5">
    <source>
        <dbReference type="Proteomes" id="UP001211065"/>
    </source>
</evidence>
<feature type="transmembrane region" description="Helical" evidence="2">
    <location>
        <begin position="100"/>
        <end position="124"/>
    </location>
</feature>
<feature type="transmembrane region" description="Helical" evidence="2">
    <location>
        <begin position="12"/>
        <end position="33"/>
    </location>
</feature>
<feature type="region of interest" description="Disordered" evidence="1">
    <location>
        <begin position="642"/>
        <end position="670"/>
    </location>
</feature>
<feature type="compositionally biased region" description="Low complexity" evidence="1">
    <location>
        <begin position="644"/>
        <end position="656"/>
    </location>
</feature>
<protein>
    <submittedName>
        <fullName evidence="4">Potassium channel</fullName>
    </submittedName>
</protein>
<dbReference type="SUPFAM" id="SSF50182">
    <property type="entry name" value="Sm-like ribonucleoproteins"/>
    <property type="match status" value="1"/>
</dbReference>
<keyword evidence="2" id="KW-1133">Transmembrane helix</keyword>
<dbReference type="PANTHER" id="PTHR13110">
    <property type="entry name" value="U6 SNRNA-ASSOCIATED SM-LIKE PROTEIN LSM3"/>
    <property type="match status" value="1"/>
</dbReference>
<dbReference type="SMART" id="SM00651">
    <property type="entry name" value="Sm"/>
    <property type="match status" value="1"/>
</dbReference>
<dbReference type="GO" id="GO:0032991">
    <property type="term" value="C:protein-containing complex"/>
    <property type="evidence" value="ECO:0007669"/>
    <property type="project" value="UniProtKB-ARBA"/>
</dbReference>
<feature type="transmembrane region" description="Helical" evidence="2">
    <location>
        <begin position="65"/>
        <end position="88"/>
    </location>
</feature>
<dbReference type="Pfam" id="PF01423">
    <property type="entry name" value="LSM"/>
    <property type="match status" value="1"/>
</dbReference>
<feature type="transmembrane region" description="Helical" evidence="2">
    <location>
        <begin position="179"/>
        <end position="197"/>
    </location>
</feature>
<keyword evidence="2" id="KW-0472">Membrane</keyword>
<keyword evidence="2" id="KW-0812">Transmembrane</keyword>
<dbReference type="AlphaFoldDB" id="A0AAD5Y0K2"/>
<proteinExistence type="predicted"/>
<sequence>MAESVERHAVEKYIPLWCGIAFPVATFLNVQAVTVPGWLKSPLDNDIHNVIYKRRPQDQVYIQPWPVILISLLSLTGGLIGCASLFVRMLEKKIKTASRLFIFGAFLQGSISTALCIVFLIVTLSTNIKHDYSEGFFYSLICALTSISVACLATFQQYLHRRQNYIYLDSNITPSQRQLIMLTISSLSYILGVGFIYSSMENWDFDDSLYFVVCTVTTIGFGDITPKTFMGKALTPALSTVGIFLIGSQIYTIRNVLLELVTFQLASQFSKSLGVKERERFSDLEMPSLDHRTSNQPSSNSSDNLRVSKNLLVNNNDRKEHISFTGAYLVNFFKNVIFVGCSPLCSPMIVPQCNNDYFERNTTNWNLEALDLANLHVTKGNYFKAHLKNGCGENLTSPQSAVPYLNLPKSILPHSEFYMDTKINGNNQLNTLTLTRNDALPQLRILSNNIENFNQKNFVIEYLSSMVAERAMNQWIVECEKIEKRVDRYEKKAKLKKIFGKNIRNKFENLKEAFAYSEKNEANDFSRVKNFINQQQQNYISPRSEFNLESMTHCNSLSVPQIHSETIYHQNFGISNPELSNLPKAEGVEIIYPLSLPSRNFFESSHSINLNFNNVVDHDSDEDSECNSDNVEIHRCKSSEDEVASSCEASSSNSRISKTKNNRKHRHVSKKQEIVRAYDQHMNLVLSDAEEIITQVEVNPETYEEMIRTVKKNYEMLFVRGDGVILVSPPTR</sequence>
<dbReference type="Gene3D" id="1.10.287.70">
    <property type="match status" value="1"/>
</dbReference>
<dbReference type="GO" id="GO:0003723">
    <property type="term" value="F:RNA binding"/>
    <property type="evidence" value="ECO:0007669"/>
    <property type="project" value="InterPro"/>
</dbReference>